<gene>
    <name evidence="6" type="ORF">C2S53_014577</name>
</gene>
<evidence type="ECO:0000256" key="2">
    <source>
        <dbReference type="ARBA" id="ARBA00023015"/>
    </source>
</evidence>
<feature type="compositionally biased region" description="Polar residues" evidence="5">
    <location>
        <begin position="109"/>
        <end position="125"/>
    </location>
</feature>
<evidence type="ECO:0000256" key="5">
    <source>
        <dbReference type="SAM" id="MobiDB-lite"/>
    </source>
</evidence>
<organism evidence="6 7">
    <name type="scientific">Perilla frutescens var. hirtella</name>
    <name type="common">Perilla citriodora</name>
    <name type="synonym">Perilla setoyensis</name>
    <dbReference type="NCBI Taxonomy" id="608512"/>
    <lineage>
        <taxon>Eukaryota</taxon>
        <taxon>Viridiplantae</taxon>
        <taxon>Streptophyta</taxon>
        <taxon>Embryophyta</taxon>
        <taxon>Tracheophyta</taxon>
        <taxon>Spermatophyta</taxon>
        <taxon>Magnoliopsida</taxon>
        <taxon>eudicotyledons</taxon>
        <taxon>Gunneridae</taxon>
        <taxon>Pentapetalae</taxon>
        <taxon>asterids</taxon>
        <taxon>lamiids</taxon>
        <taxon>Lamiales</taxon>
        <taxon>Lamiaceae</taxon>
        <taxon>Nepetoideae</taxon>
        <taxon>Elsholtzieae</taxon>
        <taxon>Perilla</taxon>
    </lineage>
</organism>
<evidence type="ECO:0000313" key="6">
    <source>
        <dbReference type="EMBL" id="KAH6819933.1"/>
    </source>
</evidence>
<evidence type="ECO:0000256" key="4">
    <source>
        <dbReference type="ARBA" id="ARBA00023242"/>
    </source>
</evidence>
<dbReference type="GO" id="GO:0005634">
    <property type="term" value="C:nucleus"/>
    <property type="evidence" value="ECO:0007669"/>
    <property type="project" value="UniProtKB-SubCell"/>
</dbReference>
<dbReference type="EMBL" id="SDAM02005225">
    <property type="protein sequence ID" value="KAH6819933.1"/>
    <property type="molecule type" value="Genomic_DNA"/>
</dbReference>
<comment type="subcellular location">
    <subcellularLocation>
        <location evidence="1">Nucleus</location>
    </subcellularLocation>
</comment>
<evidence type="ECO:0000313" key="7">
    <source>
        <dbReference type="Proteomes" id="UP001190926"/>
    </source>
</evidence>
<evidence type="ECO:0000256" key="1">
    <source>
        <dbReference type="ARBA" id="ARBA00004123"/>
    </source>
</evidence>
<accession>A0AAD4IRL7</accession>
<evidence type="ECO:0008006" key="8">
    <source>
        <dbReference type="Google" id="ProtNLM"/>
    </source>
</evidence>
<reference evidence="6 7" key="1">
    <citation type="journal article" date="2021" name="Nat. Commun.">
        <title>Incipient diploidization of the medicinal plant Perilla within 10,000 years.</title>
        <authorList>
            <person name="Zhang Y."/>
            <person name="Shen Q."/>
            <person name="Leng L."/>
            <person name="Zhang D."/>
            <person name="Chen S."/>
            <person name="Shi Y."/>
            <person name="Ning Z."/>
            <person name="Chen S."/>
        </authorList>
    </citation>
    <scope>NUCLEOTIDE SEQUENCE [LARGE SCALE GENOMIC DNA]</scope>
    <source>
        <strain evidence="7">cv. PC099</strain>
    </source>
</reference>
<proteinExistence type="predicted"/>
<dbReference type="CDD" id="cd22933">
    <property type="entry name" value="HFD_HFI1"/>
    <property type="match status" value="1"/>
</dbReference>
<feature type="compositionally biased region" description="Basic residues" evidence="5">
    <location>
        <begin position="137"/>
        <end position="147"/>
    </location>
</feature>
<protein>
    <recommendedName>
        <fullName evidence="8">Transcriptional coactivator Hfi1/Transcriptional adapter 1</fullName>
    </recommendedName>
</protein>
<dbReference type="Pfam" id="PF12767">
    <property type="entry name" value="SAGA-Tad1"/>
    <property type="match status" value="1"/>
</dbReference>
<dbReference type="GO" id="GO:0006357">
    <property type="term" value="P:regulation of transcription by RNA polymerase II"/>
    <property type="evidence" value="ECO:0007669"/>
    <property type="project" value="TreeGrafter"/>
</dbReference>
<keyword evidence="2" id="KW-0805">Transcription regulation</keyword>
<dbReference type="GO" id="GO:0003713">
    <property type="term" value="F:transcription coactivator activity"/>
    <property type="evidence" value="ECO:0007669"/>
    <property type="project" value="TreeGrafter"/>
</dbReference>
<sequence length="421" mass="45854">MQPPHHHSRINLAELKAQIVKKLGPEGSKLYFYYLDSFLSLKLSKVEFNKLCLRIIGRENIPLHNQLIRSILRNACSAKTPPPANQKDDVLKHGLQLGGKDISADGYHQNGSHTNVAQATGSPGLSNGGDMLPLSPRKVRTGNRRDRRSALGPNGKASFAPQLPAATQFGDFNVVLENGDLNPPDMGRPPQHPQGLMQQSGNENDILISNAAQVSIVGRSPDVSAPCSKDRTQLVVRDDGKEASARSPLQAPLGVPLCHVSIGGARRALPLSSSSRCVGTSNDVALLDSLTLRERMEQIALIQGLEGVSVDSANILNHGLDAYMKGLIRSCIELVGSRSGHELTKNNANKHPNYLKLINGVKPGHQFQMQHSGSTSEVQEQRTHCPISLQDFRVAMELNPRKLGEDWPLLLEKICTHAFEE</sequence>
<dbReference type="PANTHER" id="PTHR21277">
    <property type="entry name" value="TRANSCRIPTIONAL ADAPTER 1"/>
    <property type="match status" value="1"/>
</dbReference>
<keyword evidence="3" id="KW-0804">Transcription</keyword>
<keyword evidence="7" id="KW-1185">Reference proteome</keyword>
<comment type="caution">
    <text evidence="6">The sequence shown here is derived from an EMBL/GenBank/DDBJ whole genome shotgun (WGS) entry which is preliminary data.</text>
</comment>
<feature type="region of interest" description="Disordered" evidence="5">
    <location>
        <begin position="101"/>
        <end position="199"/>
    </location>
</feature>
<dbReference type="AlphaFoldDB" id="A0AAD4IRL7"/>
<dbReference type="Proteomes" id="UP001190926">
    <property type="component" value="Unassembled WGS sequence"/>
</dbReference>
<dbReference type="InterPro" id="IPR024738">
    <property type="entry name" value="Hfi1/Tada1"/>
</dbReference>
<evidence type="ECO:0000256" key="3">
    <source>
        <dbReference type="ARBA" id="ARBA00023163"/>
    </source>
</evidence>
<name>A0AAD4IRL7_PERFH</name>
<dbReference type="PANTHER" id="PTHR21277:SF5">
    <property type="entry name" value="TRANSCRIPTIONAL ADAPTER 1"/>
    <property type="match status" value="1"/>
</dbReference>
<keyword evidence="4" id="KW-0539">Nucleus</keyword>
<dbReference type="GO" id="GO:0000124">
    <property type="term" value="C:SAGA complex"/>
    <property type="evidence" value="ECO:0007669"/>
    <property type="project" value="UniProtKB-ARBA"/>
</dbReference>